<dbReference type="OrthoDB" id="9814695at2"/>
<dbReference type="Pfam" id="PF00296">
    <property type="entry name" value="Bac_luciferase"/>
    <property type="match status" value="1"/>
</dbReference>
<sequence length="354" mass="39542">MRYGYWLPVFGGWLRNVDDENMTATWDYSKRLAQRSEKIGYDLTLVAELNLNDIKGEAAPSLDAWSTAAALTAVTDRLEYMVAVRPTFHNPALLAKQAANIDNIGGGGRLSLNVVSSWWKDEAEKYGVQFEQHDDRYARTAEWLNVVNSLWERDGVTFEGKFYRVRDSVLQPKPLSRPRPTIYAGGESEAAKNLIARTCDAYVMHGDPVDRIRGRIADMAARRERYGLPPMTYGVAAYSIVRNTDAEAKAELARITDVKQSAAGYHNYQQWLSGTQLEQQVSLEDYSVSNRGLRAGLVGTPGQVIDQVAAFEAAGVNLFLLQSSPQIEEMERFAEQVIRPLNSSRRQPTDTVGA</sequence>
<dbReference type="SUPFAM" id="SSF51679">
    <property type="entry name" value="Bacterial luciferase-like"/>
    <property type="match status" value="1"/>
</dbReference>
<evidence type="ECO:0000259" key="5">
    <source>
        <dbReference type="Pfam" id="PF00296"/>
    </source>
</evidence>
<organism evidence="6 7">
    <name type="scientific">Fimbriiglobus ruber</name>
    <dbReference type="NCBI Taxonomy" id="1908690"/>
    <lineage>
        <taxon>Bacteria</taxon>
        <taxon>Pseudomonadati</taxon>
        <taxon>Planctomycetota</taxon>
        <taxon>Planctomycetia</taxon>
        <taxon>Gemmatales</taxon>
        <taxon>Gemmataceae</taxon>
        <taxon>Fimbriiglobus</taxon>
    </lineage>
</organism>
<dbReference type="InterPro" id="IPR036661">
    <property type="entry name" value="Luciferase-like_sf"/>
</dbReference>
<keyword evidence="2" id="KW-0288">FMN</keyword>
<accession>A0A225DNW4</accession>
<keyword evidence="1" id="KW-0285">Flavoprotein</keyword>
<proteinExistence type="predicted"/>
<evidence type="ECO:0000256" key="2">
    <source>
        <dbReference type="ARBA" id="ARBA00022643"/>
    </source>
</evidence>
<keyword evidence="3" id="KW-0560">Oxidoreductase</keyword>
<dbReference type="InterPro" id="IPR050172">
    <property type="entry name" value="SsuD_RutA_monooxygenase"/>
</dbReference>
<dbReference type="Gene3D" id="3.20.20.30">
    <property type="entry name" value="Luciferase-like domain"/>
    <property type="match status" value="1"/>
</dbReference>
<evidence type="ECO:0000256" key="3">
    <source>
        <dbReference type="ARBA" id="ARBA00023002"/>
    </source>
</evidence>
<dbReference type="PANTHER" id="PTHR42847:SF4">
    <property type="entry name" value="ALKANESULFONATE MONOOXYGENASE-RELATED"/>
    <property type="match status" value="1"/>
</dbReference>
<comment type="caution">
    <text evidence="6">The sequence shown here is derived from an EMBL/GenBank/DDBJ whole genome shotgun (WGS) entry which is preliminary data.</text>
</comment>
<protein>
    <submittedName>
        <fullName evidence="6">Coenzyme F420-dependent N5,N10-methylene tetrahydromethanopterin reductase</fullName>
    </submittedName>
</protein>
<dbReference type="PANTHER" id="PTHR42847">
    <property type="entry name" value="ALKANESULFONATE MONOOXYGENASE"/>
    <property type="match status" value="1"/>
</dbReference>
<dbReference type="InterPro" id="IPR011251">
    <property type="entry name" value="Luciferase-like_dom"/>
</dbReference>
<reference evidence="7" key="1">
    <citation type="submission" date="2017-06" db="EMBL/GenBank/DDBJ databases">
        <title>Genome analysis of Fimbriiglobus ruber SP5, the first member of the order Planctomycetales with confirmed chitinolytic capability.</title>
        <authorList>
            <person name="Ravin N.V."/>
            <person name="Rakitin A.L."/>
            <person name="Ivanova A.A."/>
            <person name="Beletsky A.V."/>
            <person name="Kulichevskaya I.S."/>
            <person name="Mardanov A.V."/>
            <person name="Dedysh S.N."/>
        </authorList>
    </citation>
    <scope>NUCLEOTIDE SEQUENCE [LARGE SCALE GENOMIC DNA]</scope>
    <source>
        <strain evidence="7">SP5</strain>
    </source>
</reference>
<feature type="domain" description="Luciferase-like" evidence="5">
    <location>
        <begin position="19"/>
        <end position="317"/>
    </location>
</feature>
<dbReference type="GO" id="GO:0008726">
    <property type="term" value="F:alkanesulfonate monooxygenase activity"/>
    <property type="evidence" value="ECO:0007669"/>
    <property type="project" value="TreeGrafter"/>
</dbReference>
<evidence type="ECO:0000256" key="1">
    <source>
        <dbReference type="ARBA" id="ARBA00022630"/>
    </source>
</evidence>
<dbReference type="EMBL" id="NIDE01000008">
    <property type="protein sequence ID" value="OWK40268.1"/>
    <property type="molecule type" value="Genomic_DNA"/>
</dbReference>
<dbReference type="CDD" id="cd01094">
    <property type="entry name" value="Alkanesulfonate_monoxygenase"/>
    <property type="match status" value="1"/>
</dbReference>
<keyword evidence="4" id="KW-0503">Monooxygenase</keyword>
<evidence type="ECO:0000313" key="6">
    <source>
        <dbReference type="EMBL" id="OWK40268.1"/>
    </source>
</evidence>
<evidence type="ECO:0000256" key="4">
    <source>
        <dbReference type="ARBA" id="ARBA00023033"/>
    </source>
</evidence>
<dbReference type="AlphaFoldDB" id="A0A225DNW4"/>
<dbReference type="RefSeq" id="WP_088256216.1">
    <property type="nucleotide sequence ID" value="NZ_NIDE01000008.1"/>
</dbReference>
<gene>
    <name evidence="6" type="ORF">FRUB_05187</name>
</gene>
<name>A0A225DNW4_9BACT</name>
<keyword evidence="7" id="KW-1185">Reference proteome</keyword>
<dbReference type="GO" id="GO:0046306">
    <property type="term" value="P:alkanesulfonate catabolic process"/>
    <property type="evidence" value="ECO:0007669"/>
    <property type="project" value="TreeGrafter"/>
</dbReference>
<dbReference type="Proteomes" id="UP000214646">
    <property type="component" value="Unassembled WGS sequence"/>
</dbReference>
<evidence type="ECO:0000313" key="7">
    <source>
        <dbReference type="Proteomes" id="UP000214646"/>
    </source>
</evidence>